<gene>
    <name evidence="2" type="ORF">FHS89_002337</name>
</gene>
<evidence type="ECO:0000256" key="1">
    <source>
        <dbReference type="SAM" id="Phobius"/>
    </source>
</evidence>
<protein>
    <submittedName>
        <fullName evidence="2">Uncharacterized protein</fullName>
    </submittedName>
</protein>
<sequence>MPTGSMGFLMVALIVLYLCASLAVAGLGRQTALGFWGTFFVSLVLTPFLIFLLLLAFRPNQKARNLLLRAQLDAYDEDD</sequence>
<dbReference type="Proteomes" id="UP000553766">
    <property type="component" value="Unassembled WGS sequence"/>
</dbReference>
<name>A0A840WNV7_9RHOB</name>
<keyword evidence="1" id="KW-1133">Transmembrane helix</keyword>
<accession>A0A840WNV7</accession>
<feature type="transmembrane region" description="Helical" evidence="1">
    <location>
        <begin position="35"/>
        <end position="57"/>
    </location>
</feature>
<dbReference type="EMBL" id="JACIJS010000006">
    <property type="protein sequence ID" value="MBB5516311.1"/>
    <property type="molecule type" value="Genomic_DNA"/>
</dbReference>
<evidence type="ECO:0000313" key="2">
    <source>
        <dbReference type="EMBL" id="MBB5516311.1"/>
    </source>
</evidence>
<keyword evidence="3" id="KW-1185">Reference proteome</keyword>
<comment type="caution">
    <text evidence="2">The sequence shown here is derived from an EMBL/GenBank/DDBJ whole genome shotgun (WGS) entry which is preliminary data.</text>
</comment>
<keyword evidence="1" id="KW-0812">Transmembrane</keyword>
<organism evidence="2 3">
    <name type="scientific">Rubricella aquisinus</name>
    <dbReference type="NCBI Taxonomy" id="2028108"/>
    <lineage>
        <taxon>Bacteria</taxon>
        <taxon>Pseudomonadati</taxon>
        <taxon>Pseudomonadota</taxon>
        <taxon>Alphaproteobacteria</taxon>
        <taxon>Rhodobacterales</taxon>
        <taxon>Paracoccaceae</taxon>
        <taxon>Rubricella</taxon>
    </lineage>
</organism>
<dbReference type="AlphaFoldDB" id="A0A840WNV7"/>
<evidence type="ECO:0000313" key="3">
    <source>
        <dbReference type="Proteomes" id="UP000553766"/>
    </source>
</evidence>
<dbReference type="RefSeq" id="WP_221229411.1">
    <property type="nucleotide sequence ID" value="NZ_JACIJS010000006.1"/>
</dbReference>
<reference evidence="2 3" key="1">
    <citation type="submission" date="2020-08" db="EMBL/GenBank/DDBJ databases">
        <title>Genomic Encyclopedia of Type Strains, Phase IV (KMG-IV): sequencing the most valuable type-strain genomes for metagenomic binning, comparative biology and taxonomic classification.</title>
        <authorList>
            <person name="Goeker M."/>
        </authorList>
    </citation>
    <scope>NUCLEOTIDE SEQUENCE [LARGE SCALE GENOMIC DNA]</scope>
    <source>
        <strain evidence="2 3">DSM 103377</strain>
    </source>
</reference>
<keyword evidence="1" id="KW-0472">Membrane</keyword>
<proteinExistence type="predicted"/>